<accession>A0A1M5RFL3</accession>
<dbReference type="RefSeq" id="WP_072724896.1">
    <property type="nucleotide sequence ID" value="NZ_FQXH01000012.1"/>
</dbReference>
<dbReference type="Proteomes" id="UP000242520">
    <property type="component" value="Unassembled WGS sequence"/>
</dbReference>
<name>A0A1M5RFL3_9FIRM</name>
<proteinExistence type="predicted"/>
<evidence type="ECO:0000313" key="1">
    <source>
        <dbReference type="EMBL" id="SHH24533.1"/>
    </source>
</evidence>
<organism evidence="1 2">
    <name type="scientific">Tepidibacter thalassicus DSM 15285</name>
    <dbReference type="NCBI Taxonomy" id="1123350"/>
    <lineage>
        <taxon>Bacteria</taxon>
        <taxon>Bacillati</taxon>
        <taxon>Bacillota</taxon>
        <taxon>Clostridia</taxon>
        <taxon>Peptostreptococcales</taxon>
        <taxon>Peptostreptococcaceae</taxon>
        <taxon>Tepidibacter</taxon>
    </lineage>
</organism>
<sequence length="64" mass="7765">MDQFDKISIDQISKRDLLLILKSLEYTFENTKIEEFINLRNNMIKELCFLADTNEEDFLKYLEK</sequence>
<dbReference type="EMBL" id="FQXH01000012">
    <property type="protein sequence ID" value="SHH24533.1"/>
    <property type="molecule type" value="Genomic_DNA"/>
</dbReference>
<evidence type="ECO:0000313" key="2">
    <source>
        <dbReference type="Proteomes" id="UP000242520"/>
    </source>
</evidence>
<reference evidence="2" key="1">
    <citation type="submission" date="2016-11" db="EMBL/GenBank/DDBJ databases">
        <authorList>
            <person name="Varghese N."/>
            <person name="Submissions S."/>
        </authorList>
    </citation>
    <scope>NUCLEOTIDE SEQUENCE [LARGE SCALE GENOMIC DNA]</scope>
    <source>
        <strain evidence="2">DSM 15285</strain>
    </source>
</reference>
<protein>
    <submittedName>
        <fullName evidence="1">Uncharacterized protein</fullName>
    </submittedName>
</protein>
<keyword evidence="2" id="KW-1185">Reference proteome</keyword>
<dbReference type="STRING" id="1123350.SAMN02744040_01339"/>
<dbReference type="AlphaFoldDB" id="A0A1M5RFL3"/>
<gene>
    <name evidence="1" type="ORF">SAMN02744040_01339</name>
</gene>
<dbReference type="OrthoDB" id="1753235at2"/>